<evidence type="ECO:0000256" key="2">
    <source>
        <dbReference type="ARBA" id="ARBA00022630"/>
    </source>
</evidence>
<evidence type="ECO:0000256" key="7">
    <source>
        <dbReference type="PIRNR" id="PIRNR006621"/>
    </source>
</evidence>
<organism evidence="9 10">
    <name type="scientific">Bacteroides mediterraneensis</name>
    <dbReference type="NCBI Taxonomy" id="1841856"/>
    <lineage>
        <taxon>Bacteria</taxon>
        <taxon>Pseudomonadati</taxon>
        <taxon>Bacteroidota</taxon>
        <taxon>Bacteroidia</taxon>
        <taxon>Bacteroidales</taxon>
        <taxon>Bacteroidaceae</taxon>
        <taxon>Bacteroides</taxon>
    </lineage>
</organism>
<dbReference type="PANTHER" id="PTHR45846">
    <property type="entry name" value="TRNA-DIHYDROURIDINE(47) SYNTHASE [NAD(P)(+)]-LIKE"/>
    <property type="match status" value="1"/>
</dbReference>
<dbReference type="InterPro" id="IPR001269">
    <property type="entry name" value="DUS_fam"/>
</dbReference>
<dbReference type="EC" id="1.3.1.-" evidence="7"/>
<accession>A0ABS2EZK2</accession>
<dbReference type="PROSITE" id="PS01136">
    <property type="entry name" value="UPF0034"/>
    <property type="match status" value="1"/>
</dbReference>
<keyword evidence="6 7" id="KW-0560">Oxidoreductase</keyword>
<dbReference type="RefSeq" id="WP_204477091.1">
    <property type="nucleotide sequence ID" value="NZ_JACJJW010000052.1"/>
</dbReference>
<dbReference type="InterPro" id="IPR013785">
    <property type="entry name" value="Aldolase_TIM"/>
</dbReference>
<keyword evidence="2 7" id="KW-0285">Flavoprotein</keyword>
<feature type="domain" description="DUS-like FMN-binding" evidence="8">
    <location>
        <begin position="10"/>
        <end position="260"/>
    </location>
</feature>
<dbReference type="SUPFAM" id="SSF51395">
    <property type="entry name" value="FMN-linked oxidoreductases"/>
    <property type="match status" value="1"/>
</dbReference>
<keyword evidence="4 7" id="KW-0819">tRNA processing</keyword>
<gene>
    <name evidence="9" type="ORF">H6A31_13550</name>
</gene>
<protein>
    <recommendedName>
        <fullName evidence="7">tRNA-dihydrouridine synthase</fullName>
        <ecNumber evidence="7">1.3.1.-</ecNumber>
    </recommendedName>
</protein>
<evidence type="ECO:0000313" key="10">
    <source>
        <dbReference type="Proteomes" id="UP000703295"/>
    </source>
</evidence>
<dbReference type="Pfam" id="PF01207">
    <property type="entry name" value="Dus"/>
    <property type="match status" value="1"/>
</dbReference>
<evidence type="ECO:0000259" key="8">
    <source>
        <dbReference type="Pfam" id="PF01207"/>
    </source>
</evidence>
<sequence>MKENVPVIYAAPLQGFTEAAWRNAHAQCFGGVEAYYTPFVRLEKGVIRNKDKRDVSPDENTVSRLIPQVIASEPEELRQLTDFLAGVGYRELDVNMGCPFPLIVRRGKGAGILSSPEKVAALLETMRTFPEIRFSVKMRLGGQEPDEWRALVPLLNGSCVTQVTLHPRIGKQQYKGTVDREAFRAFYEACELPLVYNGDLQTVADIREVLEAFPRLKGVMLGRGLLANPSLALAFREGELSEGELKARTAQMHRLMYLYYHRVIEGGEAQLVAKLKTCWEYLLPELDKKQRKAILKSNRLDGYLRAVEEALR</sequence>
<dbReference type="EMBL" id="JACJJW010000052">
    <property type="protein sequence ID" value="MBM6759690.1"/>
    <property type="molecule type" value="Genomic_DNA"/>
</dbReference>
<evidence type="ECO:0000256" key="5">
    <source>
        <dbReference type="ARBA" id="ARBA00022857"/>
    </source>
</evidence>
<dbReference type="InterPro" id="IPR018517">
    <property type="entry name" value="tRNA_hU_synthase_CS"/>
</dbReference>
<evidence type="ECO:0000256" key="3">
    <source>
        <dbReference type="ARBA" id="ARBA00022643"/>
    </source>
</evidence>
<dbReference type="Gene3D" id="3.20.20.70">
    <property type="entry name" value="Aldolase class I"/>
    <property type="match status" value="1"/>
</dbReference>
<comment type="function">
    <text evidence="7">Catalyzes the synthesis of 5,6-dihydrouridine (D), a modified base found in the D-loop of most tRNAs, via the reduction of the C5-C6 double bond in target uridines.</text>
</comment>
<dbReference type="Proteomes" id="UP000703295">
    <property type="component" value="Unassembled WGS sequence"/>
</dbReference>
<name>A0ABS2EZK2_9BACE</name>
<comment type="similarity">
    <text evidence="7">Belongs to the dus family.</text>
</comment>
<dbReference type="PANTHER" id="PTHR45846:SF1">
    <property type="entry name" value="TRNA-DIHYDROURIDINE(47) SYNTHASE [NAD(P)(+)]-LIKE"/>
    <property type="match status" value="1"/>
</dbReference>
<dbReference type="InterPro" id="IPR035587">
    <property type="entry name" value="DUS-like_FMN-bd"/>
</dbReference>
<evidence type="ECO:0000256" key="4">
    <source>
        <dbReference type="ARBA" id="ARBA00022694"/>
    </source>
</evidence>
<dbReference type="CDD" id="cd02801">
    <property type="entry name" value="DUS_like_FMN"/>
    <property type="match status" value="1"/>
</dbReference>
<evidence type="ECO:0000256" key="6">
    <source>
        <dbReference type="ARBA" id="ARBA00023002"/>
    </source>
</evidence>
<evidence type="ECO:0000256" key="1">
    <source>
        <dbReference type="ARBA" id="ARBA00001917"/>
    </source>
</evidence>
<keyword evidence="3 7" id="KW-0288">FMN</keyword>
<dbReference type="PIRSF" id="PIRSF006621">
    <property type="entry name" value="Dus"/>
    <property type="match status" value="1"/>
</dbReference>
<comment type="caution">
    <text evidence="9">The sequence shown here is derived from an EMBL/GenBank/DDBJ whole genome shotgun (WGS) entry which is preliminary data.</text>
</comment>
<evidence type="ECO:0000313" key="9">
    <source>
        <dbReference type="EMBL" id="MBM6759690.1"/>
    </source>
</evidence>
<comment type="cofactor">
    <cofactor evidence="1 7">
        <name>FMN</name>
        <dbReference type="ChEBI" id="CHEBI:58210"/>
    </cofactor>
</comment>
<proteinExistence type="inferred from homology"/>
<keyword evidence="10" id="KW-1185">Reference proteome</keyword>
<keyword evidence="5" id="KW-0521">NADP</keyword>
<reference evidence="9 10" key="1">
    <citation type="journal article" date="2021" name="Sci. Rep.">
        <title>The distribution of antibiotic resistance genes in chicken gut microbiota commensals.</title>
        <authorList>
            <person name="Juricova H."/>
            <person name="Matiasovicova J."/>
            <person name="Kubasova T."/>
            <person name="Cejkova D."/>
            <person name="Rychlik I."/>
        </authorList>
    </citation>
    <scope>NUCLEOTIDE SEQUENCE [LARGE SCALE GENOMIC DNA]</scope>
    <source>
        <strain evidence="9 10">An801</strain>
    </source>
</reference>